<dbReference type="InterPro" id="IPR002884">
    <property type="entry name" value="P_dom"/>
</dbReference>
<evidence type="ECO:0000313" key="7">
    <source>
        <dbReference type="Proteomes" id="UP001526426"/>
    </source>
</evidence>
<evidence type="ECO:0000259" key="5">
    <source>
        <dbReference type="PROSITE" id="PS51829"/>
    </source>
</evidence>
<evidence type="ECO:0000256" key="3">
    <source>
        <dbReference type="ARBA" id="ARBA00022825"/>
    </source>
</evidence>
<dbReference type="EMBL" id="JAIHOM010000019">
    <property type="protein sequence ID" value="MCW6035728.1"/>
    <property type="molecule type" value="Genomic_DNA"/>
</dbReference>
<feature type="active site" description="Charge relay system" evidence="4">
    <location>
        <position position="234"/>
    </location>
</feature>
<dbReference type="SUPFAM" id="SSF49785">
    <property type="entry name" value="Galactose-binding domain-like"/>
    <property type="match status" value="1"/>
</dbReference>
<dbReference type="Pfam" id="PF01483">
    <property type="entry name" value="P_proprotein"/>
    <property type="match status" value="1"/>
</dbReference>
<dbReference type="PROSITE" id="PS00138">
    <property type="entry name" value="SUBTILASE_SER"/>
    <property type="match status" value="1"/>
</dbReference>
<comment type="similarity">
    <text evidence="4">Belongs to the peptidase S8 family.</text>
</comment>
<dbReference type="Gene3D" id="2.60.120.260">
    <property type="entry name" value="Galactose-binding domain-like"/>
    <property type="match status" value="1"/>
</dbReference>
<evidence type="ECO:0000256" key="4">
    <source>
        <dbReference type="PROSITE-ProRule" id="PRU01240"/>
    </source>
</evidence>
<comment type="caution">
    <text evidence="6">The sequence shown here is derived from an EMBL/GenBank/DDBJ whole genome shotgun (WGS) entry which is preliminary data.</text>
</comment>
<dbReference type="InterPro" id="IPR008979">
    <property type="entry name" value="Galactose-bd-like_sf"/>
</dbReference>
<dbReference type="InterPro" id="IPR036852">
    <property type="entry name" value="Peptidase_S8/S53_dom_sf"/>
</dbReference>
<dbReference type="RefSeq" id="WP_265263443.1">
    <property type="nucleotide sequence ID" value="NZ_JAIHOM010000019.1"/>
</dbReference>
<dbReference type="InterPro" id="IPR000209">
    <property type="entry name" value="Peptidase_S8/S53_dom"/>
</dbReference>
<dbReference type="CDD" id="cd07498">
    <property type="entry name" value="Peptidases_S8_15"/>
    <property type="match status" value="1"/>
</dbReference>
<evidence type="ECO:0000256" key="1">
    <source>
        <dbReference type="ARBA" id="ARBA00022670"/>
    </source>
</evidence>
<dbReference type="PROSITE" id="PS00137">
    <property type="entry name" value="SUBTILASE_HIS"/>
    <property type="match status" value="1"/>
</dbReference>
<gene>
    <name evidence="6" type="ORF">K4A83_05500</name>
</gene>
<name>A0ABT3L2J3_9CYAN</name>
<dbReference type="InterPro" id="IPR015500">
    <property type="entry name" value="Peptidase_S8_subtilisin-rel"/>
</dbReference>
<accession>A0ABT3L2J3</accession>
<dbReference type="PANTHER" id="PTHR42884">
    <property type="entry name" value="PROPROTEIN CONVERTASE SUBTILISIN/KEXIN-RELATED"/>
    <property type="match status" value="1"/>
</dbReference>
<dbReference type="PRINTS" id="PR00723">
    <property type="entry name" value="SUBTILISIN"/>
</dbReference>
<keyword evidence="3 4" id="KW-0720">Serine protease</keyword>
<reference evidence="6 7" key="1">
    <citation type="submission" date="2021-08" db="EMBL/GenBank/DDBJ databases">
        <title>Draft genome sequence of Spirulina subsalsa with high tolerance to salinity and hype-accumulation of phycocyanin.</title>
        <authorList>
            <person name="Pei H."/>
            <person name="Jiang L."/>
        </authorList>
    </citation>
    <scope>NUCLEOTIDE SEQUENCE [LARGE SCALE GENOMIC DNA]</scope>
    <source>
        <strain evidence="6 7">FACHB-351</strain>
    </source>
</reference>
<dbReference type="InterPro" id="IPR034054">
    <property type="entry name" value="Pep_S8_PrcA"/>
</dbReference>
<dbReference type="InterPro" id="IPR023828">
    <property type="entry name" value="Peptidase_S8_Ser-AS"/>
</dbReference>
<dbReference type="PROSITE" id="PS51892">
    <property type="entry name" value="SUBTILASE"/>
    <property type="match status" value="1"/>
</dbReference>
<feature type="active site" description="Charge relay system" evidence="4">
    <location>
        <position position="486"/>
    </location>
</feature>
<keyword evidence="1 4" id="KW-0645">Protease</keyword>
<dbReference type="Gene3D" id="3.40.50.200">
    <property type="entry name" value="Peptidase S8/S53 domain"/>
    <property type="match status" value="1"/>
</dbReference>
<protein>
    <submittedName>
        <fullName evidence="6">S8 family serine peptidase</fullName>
    </submittedName>
</protein>
<dbReference type="PROSITE" id="PS51829">
    <property type="entry name" value="P_HOMO_B"/>
    <property type="match status" value="1"/>
</dbReference>
<dbReference type="InterPro" id="IPR022398">
    <property type="entry name" value="Peptidase_S8_His-AS"/>
</dbReference>
<dbReference type="Pfam" id="PF00082">
    <property type="entry name" value="Peptidase_S8"/>
    <property type="match status" value="1"/>
</dbReference>
<dbReference type="PANTHER" id="PTHR42884:SF14">
    <property type="entry name" value="NEUROENDOCRINE CONVERTASE 1"/>
    <property type="match status" value="1"/>
</dbReference>
<proteinExistence type="inferred from homology"/>
<sequence length="699" mass="77097">MTNPEDMELSPRGVVEAKIGLILQRGGEELPLLKVGDRFTLALKTQEIPAAFQQWRLRAIPPSELWEVQVTPQALEEQIALARQHPEVAFASHVYQLQQSPETLLYLSRELTLQFRDSLTETEQQAIADSWGLDRQEAISGIPNTFIYFLTPTSPENPLKLANRLSAHPDILTAEPNVILQQAAYYRPQEEHYSEQWYLFHQGGNQLAVNSHIDIERAWDITRGVRSVVVAVADDAIDLNHPDFQGKGKIVAPYDFKDQDFLPLPGNRQESHGTACAGIAVAEENGKGIIGVAPNCALMPLRTTGYLDDRSIEQLFNWAVENKADVISCSWGAAVVHFPLSLRQRAALHRAATQGREGKGCVIVFAAGNANRPVQGKIYERDWPNNLLNGPTDWLSGFAAHPDVIAVAASTSLNKKAAYSNWGEHISVCAPSNNAPPGMWFQKTGFVQTAPRVTTWLPGRGIFTTDLLGDLGYDAGDFTRSFGGTSSACPVVAGVAALMLSVNPNLTAQQVKQLLQNSADKIVDRDRDPQLGLQLGTYNQQGHSQWFGYGKVNAFRAVQAAQQQQAQGGRTDKVQTVELRQNQPLTIPDHEPRGVVSAIALNQGGPVEQVEVQLELRHQFLGDLEVYLLPPSGETLLLQNRSLGNQTMLRATYNSLNTPLLQRLKGQSGRGNWQLWIIDHALGDTGQLWSWGLKISLRL</sequence>
<keyword evidence="2 4" id="KW-0378">Hydrolase</keyword>
<feature type="domain" description="P/Homo B" evidence="5">
    <location>
        <begin position="559"/>
        <end position="699"/>
    </location>
</feature>
<dbReference type="Proteomes" id="UP001526426">
    <property type="component" value="Unassembled WGS sequence"/>
</dbReference>
<dbReference type="SUPFAM" id="SSF52743">
    <property type="entry name" value="Subtilisin-like"/>
    <property type="match status" value="1"/>
</dbReference>
<evidence type="ECO:0000256" key="2">
    <source>
        <dbReference type="ARBA" id="ARBA00022801"/>
    </source>
</evidence>
<keyword evidence="7" id="KW-1185">Reference proteome</keyword>
<evidence type="ECO:0000313" key="6">
    <source>
        <dbReference type="EMBL" id="MCW6035728.1"/>
    </source>
</evidence>
<organism evidence="6 7">
    <name type="scientific">Spirulina subsalsa FACHB-351</name>
    <dbReference type="NCBI Taxonomy" id="234711"/>
    <lineage>
        <taxon>Bacteria</taxon>
        <taxon>Bacillati</taxon>
        <taxon>Cyanobacteriota</taxon>
        <taxon>Cyanophyceae</taxon>
        <taxon>Spirulinales</taxon>
        <taxon>Spirulinaceae</taxon>
        <taxon>Spirulina</taxon>
    </lineage>
</organism>
<feature type="active site" description="Charge relay system" evidence="4">
    <location>
        <position position="272"/>
    </location>
</feature>